<feature type="chain" id="PRO_5045514067" evidence="1">
    <location>
        <begin position="28"/>
        <end position="195"/>
    </location>
</feature>
<feature type="signal peptide" evidence="1">
    <location>
        <begin position="1"/>
        <end position="27"/>
    </location>
</feature>
<evidence type="ECO:0000256" key="1">
    <source>
        <dbReference type="SAM" id="SignalP"/>
    </source>
</evidence>
<evidence type="ECO:0000313" key="3">
    <source>
        <dbReference type="Proteomes" id="UP001150217"/>
    </source>
</evidence>
<proteinExistence type="predicted"/>
<sequence>MALPIPTPLSLLHGIWVLWLFGGAASAAGDDDDDDDETTAHSNSEQSRRTYFEIFIFSVAACSAPMKLQPLPSMKSKHVIPSIRYMSPKTPRPYYYYTRINTASNNFNKFILEPKRTSLYSRTSPRQQREKANRGRHVYSSSVLEDTEEIFWGDYLRCCVNSRGALCFIIVLLCCSLYPSILLRTDTHIASFIRT</sequence>
<keyword evidence="3" id="KW-1185">Reference proteome</keyword>
<dbReference type="EMBL" id="JANVFT010000053">
    <property type="protein sequence ID" value="KAJ4484541.1"/>
    <property type="molecule type" value="Genomic_DNA"/>
</dbReference>
<comment type="caution">
    <text evidence="2">The sequence shown here is derived from an EMBL/GenBank/DDBJ whole genome shotgun (WGS) entry which is preliminary data.</text>
</comment>
<organism evidence="2 3">
    <name type="scientific">Lentinula lateritia</name>
    <dbReference type="NCBI Taxonomy" id="40482"/>
    <lineage>
        <taxon>Eukaryota</taxon>
        <taxon>Fungi</taxon>
        <taxon>Dikarya</taxon>
        <taxon>Basidiomycota</taxon>
        <taxon>Agaricomycotina</taxon>
        <taxon>Agaricomycetes</taxon>
        <taxon>Agaricomycetidae</taxon>
        <taxon>Agaricales</taxon>
        <taxon>Marasmiineae</taxon>
        <taxon>Omphalotaceae</taxon>
        <taxon>Lentinula</taxon>
    </lineage>
</organism>
<gene>
    <name evidence="2" type="ORF">C8R41DRAFT_447502</name>
</gene>
<evidence type="ECO:0000313" key="2">
    <source>
        <dbReference type="EMBL" id="KAJ4484541.1"/>
    </source>
</evidence>
<dbReference type="Proteomes" id="UP001150217">
    <property type="component" value="Unassembled WGS sequence"/>
</dbReference>
<name>A0ABQ8VDJ4_9AGAR</name>
<reference evidence="2" key="1">
    <citation type="submission" date="2022-08" db="EMBL/GenBank/DDBJ databases">
        <title>A Global Phylogenomic Analysis of the Shiitake Genus Lentinula.</title>
        <authorList>
            <consortium name="DOE Joint Genome Institute"/>
            <person name="Sierra-Patev S."/>
            <person name="Min B."/>
            <person name="Naranjo-Ortiz M."/>
            <person name="Looney B."/>
            <person name="Konkel Z."/>
            <person name="Slot J.C."/>
            <person name="Sakamoto Y."/>
            <person name="Steenwyk J.L."/>
            <person name="Rokas A."/>
            <person name="Carro J."/>
            <person name="Camarero S."/>
            <person name="Ferreira P."/>
            <person name="Molpeceres G."/>
            <person name="Ruiz-Duenas F.J."/>
            <person name="Serrano A."/>
            <person name="Henrissat B."/>
            <person name="Drula E."/>
            <person name="Hughes K.W."/>
            <person name="Mata J.L."/>
            <person name="Ishikawa N.K."/>
            <person name="Vargas-Isla R."/>
            <person name="Ushijima S."/>
            <person name="Smith C.A."/>
            <person name="Ahrendt S."/>
            <person name="Andreopoulos W."/>
            <person name="He G."/>
            <person name="Labutti K."/>
            <person name="Lipzen A."/>
            <person name="Ng V."/>
            <person name="Riley R."/>
            <person name="Sandor L."/>
            <person name="Barry K."/>
            <person name="Martinez A.T."/>
            <person name="Xiao Y."/>
            <person name="Gibbons J.G."/>
            <person name="Terashima K."/>
            <person name="Grigoriev I.V."/>
            <person name="Hibbett D.S."/>
        </authorList>
    </citation>
    <scope>NUCLEOTIDE SEQUENCE</scope>
    <source>
        <strain evidence="2">RHP3577 ss4</strain>
    </source>
</reference>
<accession>A0ABQ8VDJ4</accession>
<keyword evidence="1" id="KW-0732">Signal</keyword>
<protein>
    <submittedName>
        <fullName evidence="2">Uncharacterized protein</fullName>
    </submittedName>
</protein>